<proteinExistence type="predicted"/>
<evidence type="ECO:0000313" key="1">
    <source>
        <dbReference type="EMBL" id="CAA0088183.1"/>
    </source>
</evidence>
<dbReference type="EMBL" id="CACSAS010000001">
    <property type="protein sequence ID" value="CAA0088183.1"/>
    <property type="molecule type" value="Genomic_DNA"/>
</dbReference>
<gene>
    <name evidence="1" type="ORF">STARVERO_00645</name>
</gene>
<organism evidence="1 2">
    <name type="scientific">Starkeya nomas</name>
    <dbReference type="NCBI Taxonomy" id="2666134"/>
    <lineage>
        <taxon>Bacteria</taxon>
        <taxon>Pseudomonadati</taxon>
        <taxon>Pseudomonadota</taxon>
        <taxon>Alphaproteobacteria</taxon>
        <taxon>Hyphomicrobiales</taxon>
        <taxon>Xanthobacteraceae</taxon>
        <taxon>Starkeya</taxon>
    </lineage>
</organism>
<name>A0A5S9ND26_9HYPH</name>
<dbReference type="RefSeq" id="WP_159597886.1">
    <property type="nucleotide sequence ID" value="NZ_CACSAS010000001.1"/>
</dbReference>
<accession>A0A5S9ND26</accession>
<keyword evidence="2" id="KW-1185">Reference proteome</keyword>
<dbReference type="Proteomes" id="UP000433050">
    <property type="component" value="Unassembled WGS sequence"/>
</dbReference>
<sequence length="203" mass="20249">MADGFSDDSLTVEIDADTSAFRREIGEAERLAKGFGRSLGDALIGAAVKGREADDVLRSLASRLSSLALDIAFKPLEQGLAGLLQGLVGGGLGNIGGALGFASGGALAGGRVLPFAQGGVVAAPTYFPMAGGNLGLMGESGAEAILPLQRGPDGRLGVAAGGGRRGVSVTVNVATPDPSAFRRSDAYLAGLVARAVARGERSL</sequence>
<reference evidence="1 2" key="1">
    <citation type="submission" date="2019-12" db="EMBL/GenBank/DDBJ databases">
        <authorList>
            <person name="Reyes-Prieto M."/>
        </authorList>
    </citation>
    <scope>NUCLEOTIDE SEQUENCE [LARGE SCALE GENOMIC DNA]</scope>
    <source>
        <strain evidence="1">HF14-78462</strain>
    </source>
</reference>
<dbReference type="AlphaFoldDB" id="A0A5S9ND26"/>
<protein>
    <submittedName>
        <fullName evidence="1">Uncharacterized protein</fullName>
    </submittedName>
</protein>
<evidence type="ECO:0000313" key="2">
    <source>
        <dbReference type="Proteomes" id="UP000433050"/>
    </source>
</evidence>